<dbReference type="InterPro" id="IPR054420">
    <property type="entry name" value="RAE1_2_domI_C"/>
</dbReference>
<feature type="region of interest" description="Disordered" evidence="5">
    <location>
        <begin position="1"/>
        <end position="148"/>
    </location>
</feature>
<dbReference type="PRINTS" id="PR00893">
    <property type="entry name" value="RABESCORT"/>
</dbReference>
<evidence type="ECO:0000313" key="8">
    <source>
        <dbReference type="Proteomes" id="UP001286313"/>
    </source>
</evidence>
<dbReference type="GO" id="GO:0016192">
    <property type="term" value="P:vesicle-mediated transport"/>
    <property type="evidence" value="ECO:0007669"/>
    <property type="project" value="TreeGrafter"/>
</dbReference>
<dbReference type="GO" id="GO:0007264">
    <property type="term" value="P:small GTPase-mediated signal transduction"/>
    <property type="evidence" value="ECO:0007669"/>
    <property type="project" value="InterPro"/>
</dbReference>
<feature type="region of interest" description="Disordered" evidence="5">
    <location>
        <begin position="573"/>
        <end position="608"/>
    </location>
</feature>
<dbReference type="SUPFAM" id="SSF51905">
    <property type="entry name" value="FAD/NAD(P)-binding domain"/>
    <property type="match status" value="1"/>
</dbReference>
<feature type="compositionally biased region" description="Polar residues" evidence="5">
    <location>
        <begin position="139"/>
        <end position="148"/>
    </location>
</feature>
<dbReference type="Gene3D" id="1.10.405.10">
    <property type="entry name" value="Guanine Nucleotide Dissociation Inhibitor, domain 1"/>
    <property type="match status" value="1"/>
</dbReference>
<evidence type="ECO:0000259" key="6">
    <source>
        <dbReference type="Pfam" id="PF22603"/>
    </source>
</evidence>
<dbReference type="GO" id="GO:0005968">
    <property type="term" value="C:Rab-protein geranylgeranyltransferase complex"/>
    <property type="evidence" value="ECO:0007669"/>
    <property type="project" value="InterPro"/>
</dbReference>
<dbReference type="PANTHER" id="PTHR11787">
    <property type="entry name" value="RAB GDP-DISSOCIATION INHIBITOR"/>
    <property type="match status" value="1"/>
</dbReference>
<feature type="compositionally biased region" description="Basic and acidic residues" evidence="5">
    <location>
        <begin position="124"/>
        <end position="138"/>
    </location>
</feature>
<protein>
    <recommendedName>
        <fullName evidence="6">RAE1/2 domain-containing protein</fullName>
    </recommendedName>
</protein>
<dbReference type="InterPro" id="IPR018203">
    <property type="entry name" value="GDP_dissociation_inhibitor"/>
</dbReference>
<dbReference type="Gene3D" id="3.50.50.60">
    <property type="entry name" value="FAD/NAD(P)-binding domain"/>
    <property type="match status" value="1"/>
</dbReference>
<feature type="compositionally biased region" description="Basic and acidic residues" evidence="5">
    <location>
        <begin position="573"/>
        <end position="599"/>
    </location>
</feature>
<comment type="subcellular location">
    <subcellularLocation>
        <location evidence="1">Cytoplasm</location>
        <location evidence="1">Cytosol</location>
    </subcellularLocation>
</comment>
<dbReference type="GO" id="GO:0005096">
    <property type="term" value="F:GTPase activator activity"/>
    <property type="evidence" value="ECO:0007669"/>
    <property type="project" value="UniProtKB-KW"/>
</dbReference>
<feature type="domain" description="RAE1/2" evidence="6">
    <location>
        <begin position="412"/>
        <end position="526"/>
    </location>
</feature>
<accession>A0AAE1BWK8</accession>
<keyword evidence="8" id="KW-1185">Reference proteome</keyword>
<dbReference type="Gene3D" id="3.30.519.10">
    <property type="entry name" value="Guanine Nucleotide Dissociation Inhibitor, domain 2"/>
    <property type="match status" value="1"/>
</dbReference>
<dbReference type="EMBL" id="JAWQEG010005515">
    <property type="protein sequence ID" value="KAK3857778.1"/>
    <property type="molecule type" value="Genomic_DNA"/>
</dbReference>
<evidence type="ECO:0000313" key="7">
    <source>
        <dbReference type="EMBL" id="KAK3857778.1"/>
    </source>
</evidence>
<organism evidence="7 8">
    <name type="scientific">Petrolisthes cinctipes</name>
    <name type="common">Flat porcelain crab</name>
    <dbReference type="NCBI Taxonomy" id="88211"/>
    <lineage>
        <taxon>Eukaryota</taxon>
        <taxon>Metazoa</taxon>
        <taxon>Ecdysozoa</taxon>
        <taxon>Arthropoda</taxon>
        <taxon>Crustacea</taxon>
        <taxon>Multicrustacea</taxon>
        <taxon>Malacostraca</taxon>
        <taxon>Eumalacostraca</taxon>
        <taxon>Eucarida</taxon>
        <taxon>Decapoda</taxon>
        <taxon>Pleocyemata</taxon>
        <taxon>Anomura</taxon>
        <taxon>Galatheoidea</taxon>
        <taxon>Porcellanidae</taxon>
        <taxon>Petrolisthes</taxon>
    </lineage>
</organism>
<dbReference type="GO" id="GO:0005634">
    <property type="term" value="C:nucleus"/>
    <property type="evidence" value="ECO:0007669"/>
    <property type="project" value="TreeGrafter"/>
</dbReference>
<evidence type="ECO:0000256" key="4">
    <source>
        <dbReference type="ARBA" id="ARBA00022490"/>
    </source>
</evidence>
<dbReference type="PRINTS" id="PR00891">
    <property type="entry name" value="RABGDIREP"/>
</dbReference>
<feature type="non-terminal residue" evidence="7">
    <location>
        <position position="1"/>
    </location>
</feature>
<evidence type="ECO:0000256" key="5">
    <source>
        <dbReference type="SAM" id="MobiDB-lite"/>
    </source>
</evidence>
<keyword evidence="4" id="KW-0963">Cytoplasm</keyword>
<feature type="compositionally biased region" description="Low complexity" evidence="5">
    <location>
        <begin position="1"/>
        <end position="15"/>
    </location>
</feature>
<dbReference type="InterPro" id="IPR036188">
    <property type="entry name" value="FAD/NAD-bd_sf"/>
</dbReference>
<evidence type="ECO:0000256" key="2">
    <source>
        <dbReference type="ARBA" id="ARBA00005593"/>
    </source>
</evidence>
<evidence type="ECO:0000256" key="1">
    <source>
        <dbReference type="ARBA" id="ARBA00004514"/>
    </source>
</evidence>
<dbReference type="SUPFAM" id="SSF54373">
    <property type="entry name" value="FAD-linked reductases, C-terminal domain"/>
    <property type="match status" value="1"/>
</dbReference>
<proteinExistence type="inferred from homology"/>
<dbReference type="GO" id="GO:0005092">
    <property type="term" value="F:GDP-dissociation inhibitor activity"/>
    <property type="evidence" value="ECO:0007669"/>
    <property type="project" value="InterPro"/>
</dbReference>
<evidence type="ECO:0000256" key="3">
    <source>
        <dbReference type="ARBA" id="ARBA00022468"/>
    </source>
</evidence>
<dbReference type="GO" id="GO:0005829">
    <property type="term" value="C:cytosol"/>
    <property type="evidence" value="ECO:0007669"/>
    <property type="project" value="UniProtKB-SubCell"/>
</dbReference>
<dbReference type="Pfam" id="PF22603">
    <property type="entry name" value="RAE1_2_domI_C"/>
    <property type="match status" value="1"/>
</dbReference>
<gene>
    <name evidence="7" type="ORF">Pcinc_035987</name>
</gene>
<feature type="compositionally biased region" description="Polar residues" evidence="5">
    <location>
        <begin position="16"/>
        <end position="27"/>
    </location>
</feature>
<dbReference type="Pfam" id="PF00996">
    <property type="entry name" value="GDI"/>
    <property type="match status" value="1"/>
</dbReference>
<dbReference type="PANTHER" id="PTHR11787:SF4">
    <property type="entry name" value="CHM, RAB ESCORT PROTEIN 1"/>
    <property type="match status" value="1"/>
</dbReference>
<dbReference type="AlphaFoldDB" id="A0AAE1BWK8"/>
<dbReference type="FunFam" id="1.10.405.10:FF:000003">
    <property type="entry name" value="Rab proteins geranylgeranyltransferase component A"/>
    <property type="match status" value="1"/>
</dbReference>
<name>A0AAE1BWK8_PETCI</name>
<keyword evidence="3" id="KW-0343">GTPase activation</keyword>
<comment type="similarity">
    <text evidence="2">Belongs to the Rab GDI family.</text>
</comment>
<comment type="caution">
    <text evidence="7">The sequence shown here is derived from an EMBL/GenBank/DDBJ whole genome shotgun (WGS) entry which is preliminary data.</text>
</comment>
<dbReference type="InterPro" id="IPR001738">
    <property type="entry name" value="Rab_escort"/>
</dbReference>
<dbReference type="PIRSF" id="PIRSF016550">
    <property type="entry name" value="Rab_ger_ger_transf_A_euk"/>
    <property type="match status" value="1"/>
</dbReference>
<dbReference type="Proteomes" id="UP001286313">
    <property type="component" value="Unassembled WGS sequence"/>
</dbReference>
<feature type="compositionally biased region" description="Low complexity" evidence="5">
    <location>
        <begin position="57"/>
        <end position="80"/>
    </location>
</feature>
<dbReference type="GO" id="GO:0006886">
    <property type="term" value="P:intracellular protein transport"/>
    <property type="evidence" value="ECO:0007669"/>
    <property type="project" value="InterPro"/>
</dbReference>
<sequence length="629" mass="68850">EVAPAPSDNDDAASPQQETSAHQSSTPETEEEAHQSQTTKETPPSPDTSGGDDGDVDVVVGTSEGDENVSASVASKSGVVAEEEEIARTEPPLPTTTTTTAEKENTHAGPPLPTTTTTPEEEENTHAEKSSEESHKTTTEANDSTAGNMITPAATEESEKVWSHQDFVRHSRKFNIDLAPKLLYSRGPLVELLISSNVARYTEFKCITRVLTWMMTTAGKGECENDGGLLAVPCSRSDVFTTSAISLVEKRLLMKFLQFCSSYEKHQDQLEEFQERTFGEFLKCRGLTANLIHFVTAAMAMVGPDEPCQTGLERTRLFLASLGRYGSTPFLFSMYGCGELPQAFCRLCAVFEGTYVLRKPVSHLVVDGGDKRCIGLVAEGRRFGCDNLVMSSDLTPSDYHGDNGAWSELRHISRAILFTDRSILPHKEQQLTLLRLPPTPDNPQPVTVIEGGTYVGICPPGVYCLQLSCLGKEAEVDLAGAVRKLVEHPGGPTLLWSLYFNQVDVSGCDLVSCSPTNLYLCPGPDSSLDYDAAITQARTIFFSMFPDETFLPRAPDPDEIVFDNIGAEVKDGDYFEEEGSSRTEQENRLEGQETGREEAVSEGQDSEDNNAQKLRFLCKDKFKKRSCAN</sequence>
<reference evidence="7" key="1">
    <citation type="submission" date="2023-10" db="EMBL/GenBank/DDBJ databases">
        <title>Genome assemblies of two species of porcelain crab, Petrolisthes cinctipes and Petrolisthes manimaculis (Anomura: Porcellanidae).</title>
        <authorList>
            <person name="Angst P."/>
        </authorList>
    </citation>
    <scope>NUCLEOTIDE SEQUENCE</scope>
    <source>
        <strain evidence="7">PB745_01</strain>
        <tissue evidence="7">Gill</tissue>
    </source>
</reference>